<comment type="caution">
    <text evidence="4">The sequence shown here is derived from an EMBL/GenBank/DDBJ whole genome shotgun (WGS) entry which is preliminary data.</text>
</comment>
<dbReference type="STRING" id="417102.CA982_25235"/>
<dbReference type="SUPFAM" id="SSF46689">
    <property type="entry name" value="Homeodomain-like"/>
    <property type="match status" value="1"/>
</dbReference>
<name>A0A243Q362_9ACTN</name>
<proteinExistence type="predicted"/>
<dbReference type="GeneID" id="32686203"/>
<dbReference type="InterPro" id="IPR036271">
    <property type="entry name" value="Tet_transcr_reg_TetR-rel_C_sf"/>
</dbReference>
<keyword evidence="5" id="KW-1185">Reference proteome</keyword>
<protein>
    <submittedName>
        <fullName evidence="4">TetR family transcriptional regulator</fullName>
    </submittedName>
</protein>
<dbReference type="RefSeq" id="WP_004021760.1">
    <property type="nucleotide sequence ID" value="NZ_NGFO01000055.1"/>
</dbReference>
<feature type="domain" description="HTH tetR-type" evidence="3">
    <location>
        <begin position="31"/>
        <end position="90"/>
    </location>
</feature>
<dbReference type="EMBL" id="NGFO01000055">
    <property type="protein sequence ID" value="OUC75708.1"/>
    <property type="molecule type" value="Genomic_DNA"/>
</dbReference>
<dbReference type="PANTHER" id="PTHR30055">
    <property type="entry name" value="HTH-TYPE TRANSCRIPTIONAL REGULATOR RUTR"/>
    <property type="match status" value="1"/>
</dbReference>
<dbReference type="InterPro" id="IPR001647">
    <property type="entry name" value="HTH_TetR"/>
</dbReference>
<reference evidence="4 5" key="1">
    <citation type="submission" date="2017-05" db="EMBL/GenBank/DDBJ databases">
        <title>Biotechnological potential of actinobacteria isolated from South African environments.</title>
        <authorList>
            <person name="Le Roes-Hill M."/>
            <person name="Prins A."/>
            <person name="Durrell K.A."/>
        </authorList>
    </citation>
    <scope>NUCLEOTIDE SEQUENCE [LARGE SCALE GENOMIC DNA]</scope>
    <source>
        <strain evidence="4">BS2</strain>
    </source>
</reference>
<dbReference type="Gene3D" id="1.10.357.10">
    <property type="entry name" value="Tetracycline Repressor, domain 2"/>
    <property type="match status" value="1"/>
</dbReference>
<dbReference type="GO" id="GO:0000976">
    <property type="term" value="F:transcription cis-regulatory region binding"/>
    <property type="evidence" value="ECO:0007669"/>
    <property type="project" value="TreeGrafter"/>
</dbReference>
<dbReference type="GO" id="GO:0003700">
    <property type="term" value="F:DNA-binding transcription factor activity"/>
    <property type="evidence" value="ECO:0007669"/>
    <property type="project" value="TreeGrafter"/>
</dbReference>
<dbReference type="PANTHER" id="PTHR30055:SF160">
    <property type="entry name" value="TRANSCRIPTIONAL REGULATORY PROTEIN (PROBABLY ASNC-FAMILY)-RELATED"/>
    <property type="match status" value="1"/>
</dbReference>
<dbReference type="OrthoDB" id="4542604at2"/>
<accession>A0A243Q362</accession>
<gene>
    <name evidence="4" type="ORF">CA982_25235</name>
</gene>
<sequence>MSVVRRISAAPVKVQRRVRDARSTRWDDHRAVVKAELVDAAIRAIEKFGDAVSMDDFAEEAGASKPKLYRHFGDRAGLYSAVAARLGSMMWESAQSTLLSGQADSTVDELFRSAVSAYVSLVDEHPAVVRFLMTNHMFQYSESGEGGAADQLRSAMEIISDEFARGLREVDAEESPVAVAVASILGAGLSATQWWIDHGRQNGMSRDMFAAHLCQTSWGIIDGAAATVGVRFHRDRPLGDPGFATRLDAV</sequence>
<feature type="DNA-binding region" description="H-T-H motif" evidence="2">
    <location>
        <begin position="53"/>
        <end position="72"/>
    </location>
</feature>
<organism evidence="4 5">
    <name type="scientific">Gordonia lacunae</name>
    <dbReference type="NCBI Taxonomy" id="417102"/>
    <lineage>
        <taxon>Bacteria</taxon>
        <taxon>Bacillati</taxon>
        <taxon>Actinomycetota</taxon>
        <taxon>Actinomycetes</taxon>
        <taxon>Mycobacteriales</taxon>
        <taxon>Gordoniaceae</taxon>
        <taxon>Gordonia</taxon>
    </lineage>
</organism>
<keyword evidence="1 2" id="KW-0238">DNA-binding</keyword>
<dbReference type="InterPro" id="IPR009057">
    <property type="entry name" value="Homeodomain-like_sf"/>
</dbReference>
<dbReference type="InterPro" id="IPR050109">
    <property type="entry name" value="HTH-type_TetR-like_transc_reg"/>
</dbReference>
<evidence type="ECO:0000313" key="5">
    <source>
        <dbReference type="Proteomes" id="UP000194632"/>
    </source>
</evidence>
<evidence type="ECO:0000259" key="3">
    <source>
        <dbReference type="PROSITE" id="PS50977"/>
    </source>
</evidence>
<dbReference type="Pfam" id="PF00440">
    <property type="entry name" value="TetR_N"/>
    <property type="match status" value="1"/>
</dbReference>
<dbReference type="PROSITE" id="PS50977">
    <property type="entry name" value="HTH_TETR_2"/>
    <property type="match status" value="1"/>
</dbReference>
<evidence type="ECO:0000256" key="1">
    <source>
        <dbReference type="ARBA" id="ARBA00023125"/>
    </source>
</evidence>
<dbReference type="AlphaFoldDB" id="A0A243Q362"/>
<dbReference type="SUPFAM" id="SSF48498">
    <property type="entry name" value="Tetracyclin repressor-like, C-terminal domain"/>
    <property type="match status" value="1"/>
</dbReference>
<evidence type="ECO:0000256" key="2">
    <source>
        <dbReference type="PROSITE-ProRule" id="PRU00335"/>
    </source>
</evidence>
<dbReference type="Proteomes" id="UP000194632">
    <property type="component" value="Unassembled WGS sequence"/>
</dbReference>
<evidence type="ECO:0000313" key="4">
    <source>
        <dbReference type="EMBL" id="OUC75708.1"/>
    </source>
</evidence>